<evidence type="ECO:0000313" key="2">
    <source>
        <dbReference type="EMBL" id="PWN28846.1"/>
    </source>
</evidence>
<feature type="compositionally biased region" description="Basic and acidic residues" evidence="1">
    <location>
        <begin position="444"/>
        <end position="459"/>
    </location>
</feature>
<feature type="compositionally biased region" description="Polar residues" evidence="1">
    <location>
        <begin position="207"/>
        <end position="217"/>
    </location>
</feature>
<feature type="compositionally biased region" description="Low complexity" evidence="1">
    <location>
        <begin position="1386"/>
        <end position="1397"/>
    </location>
</feature>
<feature type="compositionally biased region" description="Polar residues" evidence="1">
    <location>
        <begin position="1489"/>
        <end position="1502"/>
    </location>
</feature>
<accession>A0A316UU57</accession>
<feature type="compositionally biased region" description="Basic and acidic residues" evidence="1">
    <location>
        <begin position="1691"/>
        <end position="1700"/>
    </location>
</feature>
<feature type="compositionally biased region" description="Basic and acidic residues" evidence="1">
    <location>
        <begin position="1042"/>
        <end position="1051"/>
    </location>
</feature>
<gene>
    <name evidence="2" type="ORF">BDZ90DRAFT_230856</name>
</gene>
<feature type="compositionally biased region" description="Polar residues" evidence="1">
    <location>
        <begin position="337"/>
        <end position="348"/>
    </location>
</feature>
<feature type="compositionally biased region" description="Polar residues" evidence="1">
    <location>
        <begin position="676"/>
        <end position="686"/>
    </location>
</feature>
<feature type="compositionally biased region" description="Basic residues" evidence="1">
    <location>
        <begin position="1265"/>
        <end position="1275"/>
    </location>
</feature>
<feature type="region of interest" description="Disordered" evidence="1">
    <location>
        <begin position="444"/>
        <end position="466"/>
    </location>
</feature>
<feature type="compositionally biased region" description="Basic and acidic residues" evidence="1">
    <location>
        <begin position="1164"/>
        <end position="1174"/>
    </location>
</feature>
<dbReference type="GeneID" id="37027453"/>
<feature type="region of interest" description="Disordered" evidence="1">
    <location>
        <begin position="1673"/>
        <end position="1700"/>
    </location>
</feature>
<feature type="region of interest" description="Disordered" evidence="1">
    <location>
        <begin position="177"/>
        <end position="243"/>
    </location>
</feature>
<feature type="compositionally biased region" description="Low complexity" evidence="1">
    <location>
        <begin position="186"/>
        <end position="198"/>
    </location>
</feature>
<sequence length="1700" mass="182355">MTDATPRLAPSIALTVSPTLPDKALPQKRKVGPKISKRQNARLQLAAALIEADNDFFEARAEAMAAAGAAATASALDAGVADPSPAPYPPPEPKLASESVIFAPYRGDDDEADEAQTVARQPSRTRSIQRPQSRDFLGVHLPGQERYQPQQEAGPSLHSHSRNVSLSSRKLGLYADENLPASRPGSALSLRSRAPSSLHGVDRPASVFSQISQTGSRPMTAAGRSEAGVGGDDDEGGAAAEEGLGDWGLDKFLTTEARQRISAARDRDRTRAVSMVEGIDVPDEAQLQQRPPRRSSATRSRKGSGASAGSAPFASHNRRPMSAASDLEVPQRAKSDIMSTRGASSSRNPDLDLLARIKLYRERQENLPPSQWGETPSAQLSTDAVDPTAAMQSEAASLPVPPNTSIDTALAANAPSVPAGEPTPRLNAAGATLAAPMRLDREDTNEHPARDAPSFHREGLVPSHQVEPSAADIVRVESVRGRTGESWSEQGSEISHGAHTSLGSQSVSAPKPKSFVAEHLSPTPEEQDSGELDEAAARDGAFGAMPNPHRDSMAGIGSRANSHNASTDALHFLGEQNPPQPVFSSPSLGGGWADKDSRTLFRAFGQASPPLANIDSVAALQGDYFSALALGPSPYSVVDRMARPGNATPPPLQDVGSPRLAMMSPKLGPVPLTPEASEQQQPQLQTPRMPPSGAFMSTRQLQELARHSAFPDSYGIQSPFLGSAAEEQGRRVEEAQEAAAAGQYGWQELAPVESLPSDGWVPEKHEGLFTKAFRPVSGFFGGGSSGAVSVEKLKQDMAKMEPDLSSSKWGRRRKSQPAAAVTTYVEPVVEPVDPAATGHEPVIDDSLSRQMTDAVTDARVIIGESSDNQELDLDDEYISPPSKGPLRPRGVEHWLPDVLVMPGVLEGSPEQPRSKLWQNVDDGSPNIGGATKHRRRQSGLYVPEGFVLHNAQGSGPAQIVDDIGFPRRTAFIYPIAAPRGIGRRAIMPSTALFRNELVRRDEDREGWGFESTSLPPVPGEGISPDDAEGDAKLSKRQRRKAEKTASKEAKLRLKRKRARTLRRRTRRRATREGKTCAELGVAEESPVEDLSLTEDSEGDLTDSSDGELSPDSDEEPILIDEAKPAGKLYGKSLMDVAEEKRRQRLANRRFYGQQELDVVRDASVDGGETGHRDSASPFSSNDVTAAPSLHAPSIAARSFRDNANGRYNDTRERMQAAFGVDTNWAREMAKRRDEERVEEEQRLEENERREVGERERERKKEEKRAKRAIFSRKKVNNATPAKVDQVGADGEVHYQADASAAAAYAAAHADHGLQEEDAHGQQAQEPIPPSPPRSKTPVEPPRLDVAANGESNADAFGVAQWLLPSSGDDSSDSERGAARQRSTNIQQRSQQQYTGQQAPRVQLGRLADDTSDSEDDEVPLAQLKRKSVMTLAPMLLTKPTRAAQDSSEEDENMTLAQLKRKSGAPHARLSSLNSLGSGTGGRDAKPSSYKASTLRSSSSLGQPNGGVNDAASSSSDDEVPLAQLRKSTGLSHARGGNSEQDNAPASDEDRPLGLRQGASEAVAAALSKLQSRQTAPADPSDEDDLPLGSTHPQAAIIARQAAQIRQLQQAQQMAAMSPAMSMMPWSQSMGSPSMMSCSLPMQMPAATSSMMFPSQAMLQQYYEQGPSGAVTGMMSPHLGGPTPAEAVKASSIERWRDDVR</sequence>
<feature type="region of interest" description="Disordered" evidence="1">
    <location>
        <begin position="1229"/>
        <end position="1286"/>
    </location>
</feature>
<feature type="compositionally biased region" description="Low complexity" evidence="1">
    <location>
        <begin position="294"/>
        <end position="311"/>
    </location>
</feature>
<evidence type="ECO:0000313" key="3">
    <source>
        <dbReference type="Proteomes" id="UP000245884"/>
    </source>
</evidence>
<name>A0A316UU57_9BASI</name>
<dbReference type="OrthoDB" id="2564267at2759"/>
<feature type="region of interest" description="Disordered" evidence="1">
    <location>
        <begin position="109"/>
        <end position="134"/>
    </location>
</feature>
<protein>
    <submittedName>
        <fullName evidence="2">Uncharacterized protein</fullName>
    </submittedName>
</protein>
<feature type="compositionally biased region" description="Basic and acidic residues" evidence="1">
    <location>
        <begin position="1308"/>
        <end position="1319"/>
    </location>
</feature>
<feature type="compositionally biased region" description="Acidic residues" evidence="1">
    <location>
        <begin position="1409"/>
        <end position="1418"/>
    </location>
</feature>
<feature type="compositionally biased region" description="Acidic residues" evidence="1">
    <location>
        <begin position="1085"/>
        <end position="1118"/>
    </location>
</feature>
<organism evidence="2 3">
    <name type="scientific">Jaminaea rosea</name>
    <dbReference type="NCBI Taxonomy" id="1569628"/>
    <lineage>
        <taxon>Eukaryota</taxon>
        <taxon>Fungi</taxon>
        <taxon>Dikarya</taxon>
        <taxon>Basidiomycota</taxon>
        <taxon>Ustilaginomycotina</taxon>
        <taxon>Exobasidiomycetes</taxon>
        <taxon>Microstromatales</taxon>
        <taxon>Microstromatales incertae sedis</taxon>
        <taxon>Jaminaea</taxon>
    </lineage>
</organism>
<feature type="region of interest" description="Disordered" evidence="1">
    <location>
        <begin position="1300"/>
        <end position="1552"/>
    </location>
</feature>
<feature type="compositionally biased region" description="Basic and acidic residues" evidence="1">
    <location>
        <begin position="1229"/>
        <end position="1264"/>
    </location>
</feature>
<dbReference type="STRING" id="1569628.A0A316UU57"/>
<feature type="region of interest" description="Disordered" evidence="1">
    <location>
        <begin position="1164"/>
        <end position="1197"/>
    </location>
</feature>
<feature type="region of interest" description="Disordered" evidence="1">
    <location>
        <begin position="1006"/>
        <end position="1125"/>
    </location>
</feature>
<keyword evidence="3" id="KW-1185">Reference proteome</keyword>
<proteinExistence type="predicted"/>
<feature type="region of interest" description="Disordered" evidence="1">
    <location>
        <begin position="1566"/>
        <end position="1589"/>
    </location>
</feature>
<feature type="region of interest" description="Disordered" evidence="1">
    <location>
        <begin position="481"/>
        <end position="513"/>
    </location>
</feature>
<feature type="region of interest" description="Disordered" evidence="1">
    <location>
        <begin position="644"/>
        <end position="690"/>
    </location>
</feature>
<dbReference type="EMBL" id="KZ819664">
    <property type="protein sequence ID" value="PWN28846.1"/>
    <property type="molecule type" value="Genomic_DNA"/>
</dbReference>
<feature type="region of interest" description="Disordered" evidence="1">
    <location>
        <begin position="276"/>
        <end position="349"/>
    </location>
</feature>
<feature type="compositionally biased region" description="Pro residues" evidence="1">
    <location>
        <begin position="1326"/>
        <end position="1340"/>
    </location>
</feature>
<dbReference type="Proteomes" id="UP000245884">
    <property type="component" value="Unassembled WGS sequence"/>
</dbReference>
<evidence type="ECO:0000256" key="1">
    <source>
        <dbReference type="SAM" id="MobiDB-lite"/>
    </source>
</evidence>
<reference evidence="2 3" key="1">
    <citation type="journal article" date="2018" name="Mol. Biol. Evol.">
        <title>Broad Genomic Sampling Reveals a Smut Pathogenic Ancestry of the Fungal Clade Ustilaginomycotina.</title>
        <authorList>
            <person name="Kijpornyongpan T."/>
            <person name="Mondo S.J."/>
            <person name="Barry K."/>
            <person name="Sandor L."/>
            <person name="Lee J."/>
            <person name="Lipzen A."/>
            <person name="Pangilinan J."/>
            <person name="LaButti K."/>
            <person name="Hainaut M."/>
            <person name="Henrissat B."/>
            <person name="Grigoriev I.V."/>
            <person name="Spatafora J.W."/>
            <person name="Aime M.C."/>
        </authorList>
    </citation>
    <scope>NUCLEOTIDE SEQUENCE [LARGE SCALE GENOMIC DNA]</scope>
    <source>
        <strain evidence="2 3">MCA 5214</strain>
    </source>
</reference>
<feature type="compositionally biased region" description="Basic residues" evidence="1">
    <location>
        <begin position="1052"/>
        <end position="1069"/>
    </location>
</feature>
<feature type="compositionally biased region" description="Polar residues" evidence="1">
    <location>
        <begin position="118"/>
        <end position="131"/>
    </location>
</feature>
<dbReference type="RefSeq" id="XP_025363458.1">
    <property type="nucleotide sequence ID" value="XM_025505630.1"/>
</dbReference>